<dbReference type="Proteomes" id="UP000248311">
    <property type="component" value="Unassembled WGS sequence"/>
</dbReference>
<keyword evidence="5" id="KW-1185">Reference proteome</keyword>
<dbReference type="GO" id="GO:0004719">
    <property type="term" value="F:protein-L-isoaspartate (D-aspartate) O-methyltransferase activity"/>
    <property type="evidence" value="ECO:0007669"/>
    <property type="project" value="InterPro"/>
</dbReference>
<dbReference type="CDD" id="cd02440">
    <property type="entry name" value="AdoMet_MTases"/>
    <property type="match status" value="1"/>
</dbReference>
<comment type="similarity">
    <text evidence="1">Belongs to the methyltransferase superfamily. L-isoaspartyl/D-aspartyl protein methyltransferase family.</text>
</comment>
<dbReference type="AlphaFoldDB" id="A0A318SQ84"/>
<dbReference type="PANTHER" id="PTHR11579:SF18">
    <property type="entry name" value="PROTEIN-L-ISOASPARTATE O-METHYLTRANSFERASE"/>
    <property type="match status" value="1"/>
</dbReference>
<dbReference type="PANTHER" id="PTHR11579">
    <property type="entry name" value="PROTEIN-L-ISOASPARTATE O-METHYLTRANSFERASE"/>
    <property type="match status" value="1"/>
</dbReference>
<evidence type="ECO:0000313" key="4">
    <source>
        <dbReference type="EMBL" id="PYE84031.1"/>
    </source>
</evidence>
<dbReference type="GO" id="GO:0005737">
    <property type="term" value="C:cytoplasm"/>
    <property type="evidence" value="ECO:0007669"/>
    <property type="project" value="TreeGrafter"/>
</dbReference>
<dbReference type="SUPFAM" id="SSF53335">
    <property type="entry name" value="S-adenosyl-L-methionine-dependent methyltransferases"/>
    <property type="match status" value="1"/>
</dbReference>
<protein>
    <recommendedName>
        <fullName evidence="2">Protein-L-isoaspartate O-methyltransferase</fullName>
    </recommendedName>
    <alternativeName>
        <fullName evidence="3">Protein L-isoaspartyl methyltransferase</fullName>
    </alternativeName>
</protein>
<gene>
    <name evidence="4" type="ORF">DFP88_103395</name>
</gene>
<organism evidence="4 5">
    <name type="scientific">Pseudoroseicyclus aestuarii</name>
    <dbReference type="NCBI Taxonomy" id="1795041"/>
    <lineage>
        <taxon>Bacteria</taxon>
        <taxon>Pseudomonadati</taxon>
        <taxon>Pseudomonadota</taxon>
        <taxon>Alphaproteobacteria</taxon>
        <taxon>Rhodobacterales</taxon>
        <taxon>Paracoccaceae</taxon>
        <taxon>Pseudoroseicyclus</taxon>
    </lineage>
</organism>
<dbReference type="OrthoDB" id="9798496at2"/>
<name>A0A318SQ84_9RHOB</name>
<dbReference type="EMBL" id="QJTE01000003">
    <property type="protein sequence ID" value="PYE84031.1"/>
    <property type="molecule type" value="Genomic_DNA"/>
</dbReference>
<keyword evidence="4" id="KW-0808">Transferase</keyword>
<reference evidence="4 5" key="1">
    <citation type="submission" date="2018-06" db="EMBL/GenBank/DDBJ databases">
        <title>Genomic Encyclopedia of Type Strains, Phase III (KMG-III): the genomes of soil and plant-associated and newly described type strains.</title>
        <authorList>
            <person name="Whitman W."/>
        </authorList>
    </citation>
    <scope>NUCLEOTIDE SEQUENCE [LARGE SCALE GENOMIC DNA]</scope>
    <source>
        <strain evidence="4 5">CECT 9025</strain>
    </source>
</reference>
<dbReference type="GO" id="GO:0032259">
    <property type="term" value="P:methylation"/>
    <property type="evidence" value="ECO:0007669"/>
    <property type="project" value="UniProtKB-KW"/>
</dbReference>
<dbReference type="Gene3D" id="3.40.50.150">
    <property type="entry name" value="Vaccinia Virus protein VP39"/>
    <property type="match status" value="1"/>
</dbReference>
<dbReference type="InterPro" id="IPR029063">
    <property type="entry name" value="SAM-dependent_MTases_sf"/>
</dbReference>
<evidence type="ECO:0000256" key="1">
    <source>
        <dbReference type="ARBA" id="ARBA00005369"/>
    </source>
</evidence>
<comment type="caution">
    <text evidence="4">The sequence shown here is derived from an EMBL/GenBank/DDBJ whole genome shotgun (WGS) entry which is preliminary data.</text>
</comment>
<dbReference type="InterPro" id="IPR000682">
    <property type="entry name" value="PCMT"/>
</dbReference>
<proteinExistence type="inferred from homology"/>
<keyword evidence="4" id="KW-0489">Methyltransferase</keyword>
<evidence type="ECO:0000256" key="2">
    <source>
        <dbReference type="ARBA" id="ARBA00013346"/>
    </source>
</evidence>
<evidence type="ECO:0000313" key="5">
    <source>
        <dbReference type="Proteomes" id="UP000248311"/>
    </source>
</evidence>
<sequence>MPLNAARRRMMVDTQVRPSDVTSFPIIDAMLNVPRERFVPAGLRDAAYAEEDLPLAPGRAILAPRTFAKMLGELELRPDSAVLEIASGLGYGSAVLARLAGFVAAVEDDADLAAQSQETLSELGIDNVAVMTGPLAQGAAESGPYDAIIIEGAIERFPEGLDAQLRDGGRVAAIFIEGALGIVRIGYKHHGSISWRYAFNAGAPALPGFDAAKAFTL</sequence>
<dbReference type="Pfam" id="PF01135">
    <property type="entry name" value="PCMT"/>
    <property type="match status" value="1"/>
</dbReference>
<evidence type="ECO:0000256" key="3">
    <source>
        <dbReference type="ARBA" id="ARBA00030757"/>
    </source>
</evidence>
<accession>A0A318SQ84</accession>